<protein>
    <submittedName>
        <fullName evidence="10">Exodeoxyribonuclease V, Gamma</fullName>
    </submittedName>
</protein>
<evidence type="ECO:0000256" key="2">
    <source>
        <dbReference type="ARBA" id="ARBA00022741"/>
    </source>
</evidence>
<keyword evidence="8" id="KW-0238">DNA-binding</keyword>
<dbReference type="Pfam" id="PF04257">
    <property type="entry name" value="Exonuc_V_gamma"/>
    <property type="match status" value="1"/>
</dbReference>
<keyword evidence="5" id="KW-0347">Helicase</keyword>
<reference evidence="10" key="1">
    <citation type="submission" date="2015-05" db="EMBL/GenBank/DDBJ databases">
        <authorList>
            <person name="Rattei Thomas"/>
        </authorList>
    </citation>
    <scope>NUCLEOTIDE SEQUENCE</scope>
    <source>
        <strain evidence="10">DC9</strain>
    </source>
</reference>
<dbReference type="GO" id="GO:0005524">
    <property type="term" value="F:ATP binding"/>
    <property type="evidence" value="ECO:0007669"/>
    <property type="project" value="UniProtKB-KW"/>
</dbReference>
<dbReference type="GO" id="GO:0006281">
    <property type="term" value="P:DNA repair"/>
    <property type="evidence" value="ECO:0007669"/>
    <property type="project" value="UniProtKB-KW"/>
</dbReference>
<organism evidence="10">
    <name type="scientific">Chlamydia pneumoniae</name>
    <name type="common">Chlamydophila pneumoniae</name>
    <dbReference type="NCBI Taxonomy" id="83558"/>
    <lineage>
        <taxon>Bacteria</taxon>
        <taxon>Pseudomonadati</taxon>
        <taxon>Chlamydiota</taxon>
        <taxon>Chlamydiia</taxon>
        <taxon>Chlamydiales</taxon>
        <taxon>Chlamydiaceae</taxon>
        <taxon>Chlamydia/Chlamydophila group</taxon>
        <taxon>Chlamydia</taxon>
    </lineage>
</organism>
<dbReference type="GO" id="GO:0003677">
    <property type="term" value="F:DNA binding"/>
    <property type="evidence" value="ECO:0007669"/>
    <property type="project" value="UniProtKB-KW"/>
</dbReference>
<dbReference type="Gene3D" id="3.40.50.10930">
    <property type="match status" value="1"/>
</dbReference>
<keyword evidence="4" id="KW-0378">Hydrolase</keyword>
<dbReference type="GO" id="GO:0006310">
    <property type="term" value="P:DNA recombination"/>
    <property type="evidence" value="ECO:0007669"/>
    <property type="project" value="TreeGrafter"/>
</dbReference>
<dbReference type="GO" id="GO:0004527">
    <property type="term" value="F:exonuclease activity"/>
    <property type="evidence" value="ECO:0007669"/>
    <property type="project" value="UniProtKB-KW"/>
</dbReference>
<sequence>MNATKHCRASFSNSPRHLLAQLAEDITSTHQKPFTKRWILVANATTGHWIKNQLVHALSDHIFMGSTIFTASDSIVKHLFLGSGCSQPNIPDYLTLPLLINNILEEISKASKFENGREFLSPPTYETTKKLAAAFKQFHTFSQRPTKNASHYQELFQILESHFSSYEEMFTTILNNRTQEEDCSLHIFGYAHLPKHLAEFFINLSTYFPVYFYCFSPCREYFGDLLSDRAIDFFWNQLPDSPIKNAWEHYVLSDRQALLANLAHKSQSSQNFFLDREIDYQEMFLPSKHDSSLGVIQNSILDLKPTSPQDFSQTKQTICIYRALNIPREVQEVFCKVTELLHRGVSPEEIFILSSHIESYKVHLNAIFNPHVPIYFTDEVDPRAEDLRNKILLLSSILQTQGDLHYILQLLTHPQLQQPIDQNKVPYLIKKLSSEWGKISSKDRASGQQMKALGDLILEEYPFHQEGGRVSQVEVWETTVPLIYFIQERINLYLSSSQHSYEDLFQNVFSCLEKIFVLSPEETSFITTLRNSLFPTFATSSCSLLFFTDFCLDFLLHFHKPSPLYDKPGPYIGSLSSLSLIPKGYVFILGANKTTSSDIFDLLNRTTTHEELAFSSTEDEENFHFLQILVSTKHELHISYISSAAQFNLPSPFLNHIKETLDLPVETLPTQPYLSAFFKNKACLHTSQEYNYSLAHAFYSKKALLPSLFIPTVKQVNLPQHLSLNEIIKGIFSPLDLFLKTNYNLRISYPEHLKKQQKIFPTKHQIEDFWNECFVDKEHDLIPSISPHAEELFTYYREKTILLHNGLDKDPKHSPYTVTFSSSIFEERPYHESYLFPPLSLSFQGNPVQIHGTIHGVCNEGLYLCSIDPRDSLKKTTRTLGSLPETSSEQKQLLERYVALAVLQMSQHLSSDSALIKLTSFNTKENHHPPFSDPEGYLRKVLEVYHLMSSQPIPLLSPLCWKTLDDEEKFHQAVLSAISEEAKNPSLPIFWQFHNRNIEEILNHVGASERLKILSLFRGPCEAV</sequence>
<keyword evidence="1" id="KW-0540">Nuclease</keyword>
<keyword evidence="6" id="KW-0269">Exonuclease</keyword>
<evidence type="ECO:0000256" key="1">
    <source>
        <dbReference type="ARBA" id="ARBA00022722"/>
    </source>
</evidence>
<keyword evidence="9" id="KW-0234">DNA repair</keyword>
<evidence type="ECO:0000256" key="7">
    <source>
        <dbReference type="ARBA" id="ARBA00022840"/>
    </source>
</evidence>
<dbReference type="SUPFAM" id="SSF52540">
    <property type="entry name" value="P-loop containing nucleoside triphosphate hydrolases"/>
    <property type="match status" value="2"/>
</dbReference>
<evidence type="ECO:0000256" key="3">
    <source>
        <dbReference type="ARBA" id="ARBA00022763"/>
    </source>
</evidence>
<evidence type="ECO:0000256" key="6">
    <source>
        <dbReference type="ARBA" id="ARBA00022839"/>
    </source>
</evidence>
<dbReference type="Gene3D" id="3.40.50.300">
    <property type="entry name" value="P-loop containing nucleotide triphosphate hydrolases"/>
    <property type="match status" value="2"/>
</dbReference>
<evidence type="ECO:0000256" key="4">
    <source>
        <dbReference type="ARBA" id="ARBA00022801"/>
    </source>
</evidence>
<evidence type="ECO:0000256" key="9">
    <source>
        <dbReference type="ARBA" id="ARBA00023204"/>
    </source>
</evidence>
<evidence type="ECO:0000313" key="10">
    <source>
        <dbReference type="EMBL" id="CRI42860.1"/>
    </source>
</evidence>
<keyword evidence="7" id="KW-0067">ATP-binding</keyword>
<dbReference type="GO" id="GO:0004386">
    <property type="term" value="F:helicase activity"/>
    <property type="evidence" value="ECO:0007669"/>
    <property type="project" value="UniProtKB-KW"/>
</dbReference>
<evidence type="ECO:0000256" key="8">
    <source>
        <dbReference type="ARBA" id="ARBA00023125"/>
    </source>
</evidence>
<gene>
    <name evidence="10" type="ORF">BN1224_DC9_BY_00020</name>
</gene>
<proteinExistence type="predicted"/>
<name>A0A0F7WRQ9_CHLPN</name>
<dbReference type="InterPro" id="IPR027417">
    <property type="entry name" value="P-loop_NTPase"/>
</dbReference>
<dbReference type="PANTHER" id="PTHR30591:SF1">
    <property type="entry name" value="RECBCD ENZYME SUBUNIT RECC"/>
    <property type="match status" value="1"/>
</dbReference>
<dbReference type="AlphaFoldDB" id="A0A0F7WRQ9"/>
<dbReference type="PANTHER" id="PTHR30591">
    <property type="entry name" value="RECBCD ENZYME SUBUNIT RECC"/>
    <property type="match status" value="1"/>
</dbReference>
<keyword evidence="2" id="KW-0547">Nucleotide-binding</keyword>
<accession>A0A0F7WRQ9</accession>
<keyword evidence="3" id="KW-0227">DNA damage</keyword>
<evidence type="ECO:0000256" key="5">
    <source>
        <dbReference type="ARBA" id="ARBA00022806"/>
    </source>
</evidence>
<dbReference type="EMBL" id="LN847055">
    <property type="protein sequence ID" value="CRI42860.1"/>
    <property type="molecule type" value="Genomic_DNA"/>
</dbReference>